<reference evidence="2 3" key="1">
    <citation type="journal article" date="2015" name="Genome Announc.">
        <title>Complete Genome Sequence of the Novel Leech Symbiont Mucinivorans hirudinis M3T.</title>
        <authorList>
            <person name="Nelson M.C."/>
            <person name="Bomar L."/>
            <person name="Graf J."/>
        </authorList>
    </citation>
    <scope>NUCLEOTIDE SEQUENCE [LARGE SCALE GENOMIC DNA]</scope>
    <source>
        <strain evidence="3">M3</strain>
    </source>
</reference>
<dbReference type="AlphaFoldDB" id="A0A060R9G9"/>
<dbReference type="Pfam" id="PF19579">
    <property type="entry name" value="FtsL_2"/>
    <property type="match status" value="1"/>
</dbReference>
<evidence type="ECO:0000256" key="1">
    <source>
        <dbReference type="SAM" id="Coils"/>
    </source>
</evidence>
<protein>
    <submittedName>
        <fullName evidence="2">Uncharacterized protein</fullName>
    </submittedName>
</protein>
<gene>
    <name evidence="2" type="ORF">BN938_2194</name>
</gene>
<keyword evidence="1" id="KW-0175">Coiled coil</keyword>
<dbReference type="EMBL" id="HG934468">
    <property type="protein sequence ID" value="CDN32266.1"/>
    <property type="molecule type" value="Genomic_DNA"/>
</dbReference>
<accession>A0A060R9G9</accession>
<sequence>MTNSFSVQVKYRKINELRNELKMLKTTQVTTEAQRTALTRQQEIERRLAARGIALSDKGDPPITIW</sequence>
<dbReference type="KEGG" id="rbc:BN938_2194"/>
<organism evidence="2 3">
    <name type="scientific">Mucinivorans hirudinis</name>
    <dbReference type="NCBI Taxonomy" id="1433126"/>
    <lineage>
        <taxon>Bacteria</taxon>
        <taxon>Pseudomonadati</taxon>
        <taxon>Bacteroidota</taxon>
        <taxon>Bacteroidia</taxon>
        <taxon>Bacteroidales</taxon>
        <taxon>Rikenellaceae</taxon>
        <taxon>Mucinivorans</taxon>
    </lineage>
</organism>
<dbReference type="HOGENOM" id="CLU_2826434_0_0_10"/>
<keyword evidence="3" id="KW-1185">Reference proteome</keyword>
<evidence type="ECO:0000313" key="2">
    <source>
        <dbReference type="EMBL" id="CDN32266.1"/>
    </source>
</evidence>
<dbReference type="InterPro" id="IPR045755">
    <property type="entry name" value="FtsL-like"/>
</dbReference>
<dbReference type="Proteomes" id="UP000027616">
    <property type="component" value="Chromosome I"/>
</dbReference>
<name>A0A060R9G9_9BACT</name>
<dbReference type="STRING" id="1433126.BN938_2194"/>
<evidence type="ECO:0000313" key="3">
    <source>
        <dbReference type="Proteomes" id="UP000027616"/>
    </source>
</evidence>
<feature type="coiled-coil region" evidence="1">
    <location>
        <begin position="7"/>
        <end position="34"/>
    </location>
</feature>
<proteinExistence type="predicted"/>